<dbReference type="RefSeq" id="WP_207331137.1">
    <property type="nucleotide sequence ID" value="NZ_JAFMYW010000007.1"/>
</dbReference>
<dbReference type="EMBL" id="JAFMYW010000007">
    <property type="protein sequence ID" value="MBO0951182.1"/>
    <property type="molecule type" value="Genomic_DNA"/>
</dbReference>
<keyword evidence="3" id="KW-1185">Reference proteome</keyword>
<accession>A0ABS3JQH3</accession>
<evidence type="ECO:0000313" key="3">
    <source>
        <dbReference type="Proteomes" id="UP000664628"/>
    </source>
</evidence>
<dbReference type="Proteomes" id="UP000664628">
    <property type="component" value="Unassembled WGS sequence"/>
</dbReference>
<comment type="caution">
    <text evidence="2">The sequence shown here is derived from an EMBL/GenBank/DDBJ whole genome shotgun (WGS) entry which is preliminary data.</text>
</comment>
<dbReference type="NCBIfam" id="NF033611">
    <property type="entry name" value="SAVED"/>
    <property type="match status" value="1"/>
</dbReference>
<protein>
    <submittedName>
        <fullName evidence="2">SAVED domain-containing protein</fullName>
    </submittedName>
</protein>
<gene>
    <name evidence="2" type="ORF">J2I46_21530</name>
</gene>
<dbReference type="Pfam" id="PF18145">
    <property type="entry name" value="SAVED"/>
    <property type="match status" value="1"/>
</dbReference>
<proteinExistence type="predicted"/>
<feature type="domain" description="SMODS-associated and fused to various effectors" evidence="1">
    <location>
        <begin position="187"/>
        <end position="376"/>
    </location>
</feature>
<organism evidence="2 3">
    <name type="scientific">Fibrella forsythiae</name>
    <dbReference type="NCBI Taxonomy" id="2817061"/>
    <lineage>
        <taxon>Bacteria</taxon>
        <taxon>Pseudomonadati</taxon>
        <taxon>Bacteroidota</taxon>
        <taxon>Cytophagia</taxon>
        <taxon>Cytophagales</taxon>
        <taxon>Spirosomataceae</taxon>
        <taxon>Fibrella</taxon>
    </lineage>
</organism>
<dbReference type="InterPro" id="IPR040836">
    <property type="entry name" value="SAVED"/>
</dbReference>
<name>A0ABS3JQH3_9BACT</name>
<reference evidence="2 3" key="1">
    <citation type="submission" date="2021-03" db="EMBL/GenBank/DDBJ databases">
        <title>Fibrella sp. HMF5405 genome sequencing and assembly.</title>
        <authorList>
            <person name="Kang H."/>
            <person name="Kim H."/>
            <person name="Bae S."/>
            <person name="Joh K."/>
        </authorList>
    </citation>
    <scope>NUCLEOTIDE SEQUENCE [LARGE SCALE GENOMIC DNA]</scope>
    <source>
        <strain evidence="2 3">HMF5405</strain>
    </source>
</reference>
<evidence type="ECO:0000313" key="2">
    <source>
        <dbReference type="EMBL" id="MBO0951182.1"/>
    </source>
</evidence>
<evidence type="ECO:0000259" key="1">
    <source>
        <dbReference type="Pfam" id="PF18145"/>
    </source>
</evidence>
<sequence>MNVKSRKEIPNAVITRLWARSAGRCAYTGCNKILWQDILTRRNYNQAYIAHIVAAEPDGPRGDAILSPKLCQDYENLMLLCDSHHRLIDKVDVTGHPVNTLYEMKLAHEERMEQLTDIQENKKSQIILYLANVGPQTPALTNDIACQTIIPAYYPASTRAIDLSYRNSINRDHDSDYWKTEEDNLIKQYKEKVAPLCGDGSTAHFSVFGFAPQPLLIKLGALLGDTHAMDVYQRHREPPSWKWQLPTETINYKLIPPAKDSPIVALNISLSALVNDQHIYKTLGSDCSIWTITIDAPNVHFVRSPIQLAAFRQIARSAYDAINYRYGQQTPLHVFPAMPNSIAIEFGRSRLPKVDIPLVLYDNNKETDGFSKALTIN</sequence>